<evidence type="ECO:0000256" key="2">
    <source>
        <dbReference type="ARBA" id="ARBA00022722"/>
    </source>
</evidence>
<proteinExistence type="inferred from homology"/>
<evidence type="ECO:0000256" key="4">
    <source>
        <dbReference type="ARBA" id="ARBA00022801"/>
    </source>
</evidence>
<dbReference type="NCBIfam" id="TIGR00028">
    <property type="entry name" value="Mtu_PIN_fam"/>
    <property type="match status" value="1"/>
</dbReference>
<protein>
    <submittedName>
        <fullName evidence="6">Ribonuclease VapC33</fullName>
        <ecNumber evidence="6">3.1.-.-</ecNumber>
    </submittedName>
</protein>
<dbReference type="GO" id="GO:0004540">
    <property type="term" value="F:RNA nuclease activity"/>
    <property type="evidence" value="ECO:0007669"/>
    <property type="project" value="InterPro"/>
</dbReference>
<dbReference type="EC" id="3.1.-.-" evidence="6"/>
<dbReference type="GO" id="GO:0016788">
    <property type="term" value="F:hydrolase activity, acting on ester bonds"/>
    <property type="evidence" value="ECO:0007669"/>
    <property type="project" value="InterPro"/>
</dbReference>
<gene>
    <name evidence="6" type="ORF">GALL_09300</name>
</gene>
<reference evidence="6" key="1">
    <citation type="submission" date="2016-10" db="EMBL/GenBank/DDBJ databases">
        <title>Sequence of Gallionella enrichment culture.</title>
        <authorList>
            <person name="Poehlein A."/>
            <person name="Muehling M."/>
            <person name="Daniel R."/>
        </authorList>
    </citation>
    <scope>NUCLEOTIDE SEQUENCE</scope>
</reference>
<sequence>MIVPDVNLLVYAYDRTAPAHRRARAWWESVLSGYEPVGLPWIAVLAFVRLTTHPTLNDNPMTVVQARECVESWLERGHVRLLSPEATTFLRFFELLAVGGVGGNLCTDALIAALAEEHGGKVYSNDADFGRFAGIAWENPLR</sequence>
<dbReference type="AlphaFoldDB" id="A0A1J5TCH1"/>
<dbReference type="Pfam" id="PF01850">
    <property type="entry name" value="PIN"/>
    <property type="match status" value="1"/>
</dbReference>
<keyword evidence="4 6" id="KW-0378">Hydrolase</keyword>
<dbReference type="InterPro" id="IPR022907">
    <property type="entry name" value="VapC_family"/>
</dbReference>
<dbReference type="GO" id="GO:0046872">
    <property type="term" value="F:metal ion binding"/>
    <property type="evidence" value="ECO:0007669"/>
    <property type="project" value="UniProtKB-KW"/>
</dbReference>
<evidence type="ECO:0000256" key="1">
    <source>
        <dbReference type="ARBA" id="ARBA00022649"/>
    </source>
</evidence>
<keyword evidence="1" id="KW-1277">Toxin-antitoxin system</keyword>
<dbReference type="SUPFAM" id="SSF88723">
    <property type="entry name" value="PIN domain-like"/>
    <property type="match status" value="1"/>
</dbReference>
<evidence type="ECO:0000313" key="6">
    <source>
        <dbReference type="EMBL" id="OIR18593.1"/>
    </source>
</evidence>
<accession>A0A1J5TCH1</accession>
<dbReference type="InterPro" id="IPR029060">
    <property type="entry name" value="PIN-like_dom_sf"/>
</dbReference>
<name>A0A1J5TCH1_9ZZZZ</name>
<dbReference type="EMBL" id="MLJW01000002">
    <property type="protein sequence ID" value="OIR18593.1"/>
    <property type="molecule type" value="Genomic_DNA"/>
</dbReference>
<dbReference type="InterPro" id="IPR002716">
    <property type="entry name" value="PIN_dom"/>
</dbReference>
<keyword evidence="2" id="KW-0540">Nuclease</keyword>
<evidence type="ECO:0000256" key="3">
    <source>
        <dbReference type="ARBA" id="ARBA00022723"/>
    </source>
</evidence>
<feature type="domain" description="PIN" evidence="5">
    <location>
        <begin position="2"/>
        <end position="134"/>
    </location>
</feature>
<dbReference type="Gene3D" id="3.40.50.1010">
    <property type="entry name" value="5'-nuclease"/>
    <property type="match status" value="1"/>
</dbReference>
<evidence type="ECO:0000259" key="5">
    <source>
        <dbReference type="Pfam" id="PF01850"/>
    </source>
</evidence>
<dbReference type="HAMAP" id="MF_00265">
    <property type="entry name" value="VapC_Nob1"/>
    <property type="match status" value="1"/>
</dbReference>
<keyword evidence="3" id="KW-0479">Metal-binding</keyword>
<organism evidence="6">
    <name type="scientific">mine drainage metagenome</name>
    <dbReference type="NCBI Taxonomy" id="410659"/>
    <lineage>
        <taxon>unclassified sequences</taxon>
        <taxon>metagenomes</taxon>
        <taxon>ecological metagenomes</taxon>
    </lineage>
</organism>
<dbReference type="GO" id="GO:0045926">
    <property type="term" value="P:negative regulation of growth"/>
    <property type="evidence" value="ECO:0007669"/>
    <property type="project" value="UniProtKB-ARBA"/>
</dbReference>
<dbReference type="InterPro" id="IPR006226">
    <property type="entry name" value="Mtu_PIN"/>
</dbReference>
<comment type="caution">
    <text evidence="6">The sequence shown here is derived from an EMBL/GenBank/DDBJ whole genome shotgun (WGS) entry which is preliminary data.</text>
</comment>